<proteinExistence type="predicted"/>
<gene>
    <name evidence="2" type="ORF">HYC85_012671</name>
</gene>
<sequence length="58" mass="6731">MHFAFLLRGRCPSTPPGRYPRTPQGALPPRLPRADRAARSPTYSTKWQNWDRYIHALP</sequence>
<reference evidence="2 3" key="2">
    <citation type="submission" date="2020-07" db="EMBL/GenBank/DDBJ databases">
        <title>Genome assembly of wild tea tree DASZ reveals pedigree and selection history of tea varieties.</title>
        <authorList>
            <person name="Zhang W."/>
        </authorList>
    </citation>
    <scope>NUCLEOTIDE SEQUENCE [LARGE SCALE GENOMIC DNA]</scope>
    <source>
        <strain evidence="3">cv. G240</strain>
        <tissue evidence="2">Leaf</tissue>
    </source>
</reference>
<protein>
    <submittedName>
        <fullName evidence="2">Uncharacterized protein</fullName>
    </submittedName>
</protein>
<name>A0A7J7HFI2_CAMSI</name>
<dbReference type="AlphaFoldDB" id="A0A7J7HFI2"/>
<comment type="caution">
    <text evidence="2">The sequence shown here is derived from an EMBL/GenBank/DDBJ whole genome shotgun (WGS) entry which is preliminary data.</text>
</comment>
<organism evidence="2 3">
    <name type="scientific">Camellia sinensis</name>
    <name type="common">Tea plant</name>
    <name type="synonym">Thea sinensis</name>
    <dbReference type="NCBI Taxonomy" id="4442"/>
    <lineage>
        <taxon>Eukaryota</taxon>
        <taxon>Viridiplantae</taxon>
        <taxon>Streptophyta</taxon>
        <taxon>Embryophyta</taxon>
        <taxon>Tracheophyta</taxon>
        <taxon>Spermatophyta</taxon>
        <taxon>Magnoliopsida</taxon>
        <taxon>eudicotyledons</taxon>
        <taxon>Gunneridae</taxon>
        <taxon>Pentapetalae</taxon>
        <taxon>asterids</taxon>
        <taxon>Ericales</taxon>
        <taxon>Theaceae</taxon>
        <taxon>Camellia</taxon>
    </lineage>
</organism>
<feature type="region of interest" description="Disordered" evidence="1">
    <location>
        <begin position="12"/>
        <end position="42"/>
    </location>
</feature>
<evidence type="ECO:0000256" key="1">
    <source>
        <dbReference type="SAM" id="MobiDB-lite"/>
    </source>
</evidence>
<dbReference type="Proteomes" id="UP000593564">
    <property type="component" value="Unassembled WGS sequence"/>
</dbReference>
<keyword evidence="3" id="KW-1185">Reference proteome</keyword>
<evidence type="ECO:0000313" key="3">
    <source>
        <dbReference type="Proteomes" id="UP000593564"/>
    </source>
</evidence>
<accession>A0A7J7HFI2</accession>
<evidence type="ECO:0000313" key="2">
    <source>
        <dbReference type="EMBL" id="KAF5950678.1"/>
    </source>
</evidence>
<reference evidence="3" key="1">
    <citation type="journal article" date="2020" name="Nat. Commun.">
        <title>Genome assembly of wild tea tree DASZ reveals pedigree and selection history of tea varieties.</title>
        <authorList>
            <person name="Zhang W."/>
            <person name="Zhang Y."/>
            <person name="Qiu H."/>
            <person name="Guo Y."/>
            <person name="Wan H."/>
            <person name="Zhang X."/>
            <person name="Scossa F."/>
            <person name="Alseekh S."/>
            <person name="Zhang Q."/>
            <person name="Wang P."/>
            <person name="Xu L."/>
            <person name="Schmidt M.H."/>
            <person name="Jia X."/>
            <person name="Li D."/>
            <person name="Zhu A."/>
            <person name="Guo F."/>
            <person name="Chen W."/>
            <person name="Ni D."/>
            <person name="Usadel B."/>
            <person name="Fernie A.R."/>
            <person name="Wen W."/>
        </authorList>
    </citation>
    <scope>NUCLEOTIDE SEQUENCE [LARGE SCALE GENOMIC DNA]</scope>
    <source>
        <strain evidence="3">cv. G240</strain>
    </source>
</reference>
<dbReference type="EMBL" id="JACBKZ010000005">
    <property type="protein sequence ID" value="KAF5950678.1"/>
    <property type="molecule type" value="Genomic_DNA"/>
</dbReference>